<feature type="domain" description="TNase-like" evidence="7">
    <location>
        <begin position="1510"/>
        <end position="1642"/>
    </location>
</feature>
<dbReference type="GO" id="GO:0035145">
    <property type="term" value="C:exon-exon junction complex"/>
    <property type="evidence" value="ECO:0007669"/>
    <property type="project" value="TreeGrafter"/>
</dbReference>
<dbReference type="GO" id="GO:0000184">
    <property type="term" value="P:nuclear-transcribed mRNA catabolic process, nonsense-mediated decay"/>
    <property type="evidence" value="ECO:0007669"/>
    <property type="project" value="InterPro"/>
</dbReference>
<evidence type="ECO:0000259" key="5">
    <source>
        <dbReference type="PROSITE" id="PS50011"/>
    </source>
</evidence>
<organism evidence="8 9">
    <name type="scientific">Asterophora parasitica</name>
    <dbReference type="NCBI Taxonomy" id="117018"/>
    <lineage>
        <taxon>Eukaryota</taxon>
        <taxon>Fungi</taxon>
        <taxon>Dikarya</taxon>
        <taxon>Basidiomycota</taxon>
        <taxon>Agaricomycotina</taxon>
        <taxon>Agaricomycetes</taxon>
        <taxon>Agaricomycetidae</taxon>
        <taxon>Agaricales</taxon>
        <taxon>Tricholomatineae</taxon>
        <taxon>Lyophyllaceae</taxon>
        <taxon>Asterophora</taxon>
    </lineage>
</organism>
<dbReference type="FunFam" id="2.40.50.90:FF:000001">
    <property type="entry name" value="Staphylococcal nuclease domain-containing protein"/>
    <property type="match status" value="1"/>
</dbReference>
<dbReference type="SMART" id="SM00220">
    <property type="entry name" value="S_TKc"/>
    <property type="match status" value="1"/>
</dbReference>
<dbReference type="InterPro" id="IPR039762">
    <property type="entry name" value="Nmd2/UPF2"/>
</dbReference>
<dbReference type="InterPro" id="IPR035437">
    <property type="entry name" value="SNase_OB-fold_sf"/>
</dbReference>
<dbReference type="EMBL" id="JABCKV010000002">
    <property type="protein sequence ID" value="KAG5648523.1"/>
    <property type="molecule type" value="Genomic_DNA"/>
</dbReference>
<accession>A0A9P7KFG1</accession>
<dbReference type="Pfam" id="PF00565">
    <property type="entry name" value="SNase"/>
    <property type="match status" value="4"/>
</dbReference>
<feature type="region of interest" description="Disordered" evidence="4">
    <location>
        <begin position="918"/>
        <end position="984"/>
    </location>
</feature>
<sequence>MDLSATGGQSSGKSDDEKARFAKRGKLREANLNPSVHDSSKDSSLKRHTALIKRVRQSLAADGRDQILKDVESLSLEKYIEEIAGAVVEGISRCKTERDVWAAVEIISALHQRFPATFTPGLLSVLSSAICAPNRVALNALAPEQREKEDTSRVTRQRPILRVCSELALVSIINDGPGRSGGEWIMKALKDLLSNDPSLSSLPLLTTFLKSYSRPYLGINPPVPSKQASSDHDANVGAGGGFPCLAHEVDELVEQDIRDRFKRMCEGYYKNVCEKLIIEHKRLQEQDKRNHEAYIRSGEIFEDRQQAYEKMTKSYEKLLASCQSLSEQLYLPLPSLPTISQKSDSILIGSNDTNQLNDTDEIITAGGKWEDEEERRFFEDVQDLKDFVPSSVLGIDEDEQTAEESKETEQQRIVREKEEVRKLEEELQKLEQGTDSEATANGTTAAVRDEDDIPTPTPGTPKVSTPPLSPQLAPQGPSQLLTALLLRLPDATNRALMDQAAIDFAFLNSKAGRKRLVKFLATVPKARTDLLPHYSRLVATLNKYMPDVGTDLIATLDEEFRYLQRKKNVVKEFAEVRLKNITYLSNLTKFRVVPSHLILHIFKVCLDDFSGTNIENIALLLEGCGRFLLRSEDTSERFGTMLELMRRKQSLQHFDQRQLLLLENAYYQCNPPERAPRQEKHRTPMELFIRHLIFDVLAKKTIDKVLKLIRKLDWDSAEVSMTLNKVFTKPWKIKYGNISLMAMLTTDLQRYRPSFAISVVDQVLEDVRRGLEQNVYSTNQRRLAVMKYLGELYIYRLLSSGIVFDTLWSLLTFGHPDGRPLPKQTVPLDMPDDFFRIRLVCVLLDTCGMCFDRGTQKKKLDNFLIFFQYYIHCKDAMPMDVDFMVSDSLEAVRPKLQMAKTIEEAAIAVDNMFSSAYQNAVPGEDSGDDSGDEGERPGQEGDEEEEEDTIDQDSQGGDRPPSPDQDVVLSTSNSLQDMGPSDEADAEFARELAKMVTDNSAESRKVDKRTALALWDSAVIPPNVRKKKAEDEENGDASELNGRDVMAFTVITKRGNKQHTRQLAVPAESALAIHTRSAQLQDKVEQQHLKRLVLDYEQREEAEEMKEEDVRITPQLKVDRRRKVNQYVRKERIGKGHHGEVFLCTEGGSEGREVALKVVKRNSPRDRIKLLRRNHQQNVRDREVPALSSTEHSIRREIAVMKKCRHGNIVRLYEVIDDPQQDKIYLAMEYLSGGQVQWKDAEDRPMLSVDETRHILRDVILGLEYLHHQGIIHRDIKPANLLWTHDRTIVKIIDFGVSHFSPDRQPPGPLEKQEDPYNDTLFHESDLLKRFGTPSFLAPEIVWFSVNVHRQSPATSCETLTSGSNSVTIKDECGALPSQRPPVTKAIDVWSLAVTFYCLLFGHTPFNVPVSANENSYHNEFVLYNQICTQDWGVDDAMGCDQICTGGRHPADNKMEGSMVVSLLDQMFQKDPKARLTVYELKRNPWVLRGILDPSEWLNDTSPSLPRETVISGDSLVLRGRPGPQGQPPKERVLHLAEVTAPRLGSSNREDEPWAFESREFLRAFAVGKETTFNSSHSLPSNDDIPRDLGNAEIGGVDLASELLKNGWAKLKEIKREPTDDDLKRRELENEAKAAGKGLWNPHGPQARIVQHTMPEDSQAFVSEWKGKPLDAIVEHVRDGTTLRVRLLLPDGEHQVVNIALAGVRSPRSSTKQGEPSEPWGEEAKFFTESRLLQRPVRVVILSLPTSTATPFQTGANPAAPPPASIFIVLHPAGNVAEHLVAAGLARVVDWHAGMLASNGGMEKLRAAERSAKERRAYLYANVPPASAGTKSNGTTSTGNARAFDATVVRVWSGDQISVVEKDSGKERRLQLSSTRGPKLSDPRQAHYAQEAREFLRKKLIGKHIKVNIDFVRPKEGEFEERECATIHYGGQNANVAEQLIEKGLASIVRHKRDDEDRSSEYDKLIAAEQAAVADTRGIHSGKDIPAPKQPLNISESSNRANQFLNGFKRVGKIPATVEYVAAGSRFKIFLPKDNQTLTLVLAGIRAPRSARSASEKGEPYGAEAADYASKRCMQRDVEFEVDTVDKSGGFIGSLYLNKENFALALIKEGLATVHGYSAEGLSWVRQLYDAEAEAKKARRNIWSDFDEEAEKAEVEVDTNDGGALKTEYLDVIVSDVRVKPAFAFSVQILNTEGIASLEKLMRDFSLHHQSPVASPPGFVPKGGDLVSAKFSDGAWYRAKIRRASPIKKEAEVTFIDYGNQDIVAFSNIRPLDPRFRSLPGQAHEARLSFVKLVGPESDYHQEAVDRFRQLCEGRKLVANIDQKEGSVLHLRLIDPANPASAEDPLACINADLLSDGLAAIDRKGSRYIASYPQVVKKLQSSVLAAKRDRAGIFEFGDVEEDD</sequence>
<dbReference type="OrthoDB" id="10023235at2759"/>
<dbReference type="PROSITE" id="PS00107">
    <property type="entry name" value="PROTEIN_KINASE_ATP"/>
    <property type="match status" value="1"/>
</dbReference>
<dbReference type="PROSITE" id="PS50011">
    <property type="entry name" value="PROTEIN_KINASE_DOM"/>
    <property type="match status" value="1"/>
</dbReference>
<evidence type="ECO:0000259" key="7">
    <source>
        <dbReference type="PROSITE" id="PS50830"/>
    </source>
</evidence>
<feature type="domain" description="TNase-like" evidence="7">
    <location>
        <begin position="1668"/>
        <end position="1822"/>
    </location>
</feature>
<dbReference type="InterPro" id="IPR016024">
    <property type="entry name" value="ARM-type_fold"/>
</dbReference>
<feature type="compositionally biased region" description="Basic and acidic residues" evidence="4">
    <location>
        <begin position="403"/>
        <end position="429"/>
    </location>
</feature>
<keyword evidence="3" id="KW-0067">ATP-binding</keyword>
<dbReference type="Gene3D" id="3.30.200.20">
    <property type="entry name" value="Phosphorylase Kinase, domain 1"/>
    <property type="match status" value="1"/>
</dbReference>
<dbReference type="Gene3D" id="1.25.40.180">
    <property type="match status" value="3"/>
</dbReference>
<dbReference type="GO" id="GO:0004672">
    <property type="term" value="F:protein kinase activity"/>
    <property type="evidence" value="ECO:0007669"/>
    <property type="project" value="InterPro"/>
</dbReference>
<dbReference type="SUPFAM" id="SSF56112">
    <property type="entry name" value="Protein kinase-like (PK-like)"/>
    <property type="match status" value="1"/>
</dbReference>
<dbReference type="PANTHER" id="PTHR12839:SF7">
    <property type="entry name" value="REGULATOR OF NONSENSE TRANSCRIPTS 2"/>
    <property type="match status" value="1"/>
</dbReference>
<feature type="region of interest" description="Disordered" evidence="4">
    <location>
        <begin position="1"/>
        <end position="44"/>
    </location>
</feature>
<dbReference type="InterPro" id="IPR007193">
    <property type="entry name" value="Upf2/Nmd2_C"/>
</dbReference>
<feature type="region of interest" description="Disordered" evidence="4">
    <location>
        <begin position="1865"/>
        <end position="1885"/>
    </location>
</feature>
<reference evidence="8" key="2">
    <citation type="submission" date="2021-10" db="EMBL/GenBank/DDBJ databases">
        <title>Phylogenomics reveals ancestral predisposition of the termite-cultivated fungus Termitomyces towards a domesticated lifestyle.</title>
        <authorList>
            <person name="Auxier B."/>
            <person name="Grum-Grzhimaylo A."/>
            <person name="Cardenas M.E."/>
            <person name="Lodge J.D."/>
            <person name="Laessoe T."/>
            <person name="Pedersen O."/>
            <person name="Smith M.E."/>
            <person name="Kuyper T.W."/>
            <person name="Franco-Molano E.A."/>
            <person name="Baroni T.J."/>
            <person name="Aanen D.K."/>
        </authorList>
    </citation>
    <scope>NUCLEOTIDE SEQUENCE</scope>
    <source>
        <strain evidence="8">AP01</strain>
        <tissue evidence="8">Mycelium</tissue>
    </source>
</reference>
<dbReference type="CDD" id="cd14008">
    <property type="entry name" value="STKc_LKB1_CaMKK"/>
    <property type="match status" value="1"/>
</dbReference>
<dbReference type="InterPro" id="IPR002999">
    <property type="entry name" value="Tudor"/>
</dbReference>
<feature type="compositionally biased region" description="Polar residues" evidence="4">
    <location>
        <begin position="1"/>
        <end position="12"/>
    </location>
</feature>
<feature type="compositionally biased region" description="Polar residues" evidence="4">
    <location>
        <begin position="433"/>
        <end position="444"/>
    </location>
</feature>
<dbReference type="InterPro" id="IPR016071">
    <property type="entry name" value="Staphylococal_nuclease_OB-fold"/>
</dbReference>
<dbReference type="SMART" id="SM00318">
    <property type="entry name" value="SNc"/>
    <property type="match status" value="4"/>
</dbReference>
<dbReference type="PANTHER" id="PTHR12839">
    <property type="entry name" value="NONSENSE-MEDIATED MRNA DECAY PROTEIN 2 UP-FRAMESHIFT SUPPRESSOR 2"/>
    <property type="match status" value="1"/>
</dbReference>
<reference evidence="8" key="1">
    <citation type="submission" date="2020-07" db="EMBL/GenBank/DDBJ databases">
        <authorList>
            <person name="Nieuwenhuis M."/>
            <person name="Van De Peppel L.J.J."/>
        </authorList>
    </citation>
    <scope>NUCLEOTIDE SEQUENCE</scope>
    <source>
        <strain evidence="8">AP01</strain>
        <tissue evidence="8">Mycelium</tissue>
    </source>
</reference>
<keyword evidence="9" id="KW-1185">Reference proteome</keyword>
<dbReference type="SUPFAM" id="SSF63748">
    <property type="entry name" value="Tudor/PWWP/MBT"/>
    <property type="match status" value="1"/>
</dbReference>
<feature type="domain" description="TNase-like" evidence="7">
    <location>
        <begin position="1842"/>
        <end position="1982"/>
    </location>
</feature>
<dbReference type="Gene3D" id="1.10.510.10">
    <property type="entry name" value="Transferase(Phosphotransferase) domain 1"/>
    <property type="match status" value="1"/>
</dbReference>
<dbReference type="PROSITE" id="PS50304">
    <property type="entry name" value="TUDOR"/>
    <property type="match status" value="1"/>
</dbReference>
<evidence type="ECO:0000313" key="8">
    <source>
        <dbReference type="EMBL" id="KAG5648523.1"/>
    </source>
</evidence>
<evidence type="ECO:0000256" key="1">
    <source>
        <dbReference type="ARBA" id="ARBA00004496"/>
    </source>
</evidence>
<dbReference type="FunFam" id="2.30.30.140:FF:000018">
    <property type="entry name" value="Serine/threonine-protein kinase 31"/>
    <property type="match status" value="1"/>
</dbReference>
<dbReference type="GO" id="GO:0003723">
    <property type="term" value="F:RNA binding"/>
    <property type="evidence" value="ECO:0007669"/>
    <property type="project" value="InterPro"/>
</dbReference>
<dbReference type="Pfam" id="PF00069">
    <property type="entry name" value="Pkinase"/>
    <property type="match status" value="2"/>
</dbReference>
<comment type="caution">
    <text evidence="8">The sequence shown here is derived from an EMBL/GenBank/DDBJ whole genome shotgun (WGS) entry which is preliminary data.</text>
</comment>
<feature type="domain" description="TNase-like" evidence="7">
    <location>
        <begin position="2012"/>
        <end position="2145"/>
    </location>
</feature>
<evidence type="ECO:0000256" key="4">
    <source>
        <dbReference type="SAM" id="MobiDB-lite"/>
    </source>
</evidence>
<dbReference type="SMART" id="SM00543">
    <property type="entry name" value="MIF4G"/>
    <property type="match status" value="2"/>
</dbReference>
<dbReference type="SUPFAM" id="SSF50199">
    <property type="entry name" value="Staphylococcal nuclease"/>
    <property type="match status" value="5"/>
</dbReference>
<feature type="binding site" evidence="3">
    <location>
        <position position="1157"/>
    </location>
    <ligand>
        <name>ATP</name>
        <dbReference type="ChEBI" id="CHEBI:30616"/>
    </ligand>
</feature>
<dbReference type="FunFam" id="1.25.40.180:FF:000037">
    <property type="entry name" value="Nonsense-mediated mRNA decay factor (Upf2)"/>
    <property type="match status" value="1"/>
</dbReference>
<protein>
    <recommendedName>
        <fullName evidence="10">Non-specific serine/threonine protein kinase</fullName>
    </recommendedName>
</protein>
<keyword evidence="2" id="KW-0963">Cytoplasm</keyword>
<dbReference type="SUPFAM" id="SSF48371">
    <property type="entry name" value="ARM repeat"/>
    <property type="match status" value="2"/>
</dbReference>
<dbReference type="Pfam" id="PF02854">
    <property type="entry name" value="MIF4G"/>
    <property type="match status" value="2"/>
</dbReference>
<dbReference type="SMART" id="SM00333">
    <property type="entry name" value="TUDOR"/>
    <property type="match status" value="1"/>
</dbReference>
<dbReference type="Pfam" id="PF00567">
    <property type="entry name" value="TUDOR"/>
    <property type="match status" value="1"/>
</dbReference>
<feature type="domain" description="Protein kinase" evidence="5">
    <location>
        <begin position="1127"/>
        <end position="1487"/>
    </location>
</feature>
<name>A0A9P7KFG1_9AGAR</name>
<dbReference type="Gene3D" id="4.10.80.160">
    <property type="match status" value="1"/>
</dbReference>
<evidence type="ECO:0008006" key="10">
    <source>
        <dbReference type="Google" id="ProtNLM"/>
    </source>
</evidence>
<comment type="subcellular location">
    <subcellularLocation>
        <location evidence="1">Cytoplasm</location>
    </subcellularLocation>
</comment>
<dbReference type="Pfam" id="PF04050">
    <property type="entry name" value="Upf2"/>
    <property type="match status" value="1"/>
</dbReference>
<dbReference type="InterPro" id="IPR017441">
    <property type="entry name" value="Protein_kinase_ATP_BS"/>
</dbReference>
<evidence type="ECO:0000259" key="6">
    <source>
        <dbReference type="PROSITE" id="PS50304"/>
    </source>
</evidence>
<dbReference type="Proteomes" id="UP000775547">
    <property type="component" value="Unassembled WGS sequence"/>
</dbReference>
<dbReference type="InterPro" id="IPR011009">
    <property type="entry name" value="Kinase-like_dom_sf"/>
</dbReference>
<dbReference type="GO" id="GO:0005737">
    <property type="term" value="C:cytoplasm"/>
    <property type="evidence" value="ECO:0007669"/>
    <property type="project" value="UniProtKB-SubCell"/>
</dbReference>
<dbReference type="Gene3D" id="2.40.50.90">
    <property type="match status" value="5"/>
</dbReference>
<dbReference type="InterPro" id="IPR000719">
    <property type="entry name" value="Prot_kinase_dom"/>
</dbReference>
<proteinExistence type="predicted"/>
<dbReference type="CDD" id="cd00175">
    <property type="entry name" value="SNc"/>
    <property type="match status" value="1"/>
</dbReference>
<feature type="region of interest" description="Disordered" evidence="4">
    <location>
        <begin position="389"/>
        <end position="475"/>
    </location>
</feature>
<dbReference type="PROSITE" id="PS50830">
    <property type="entry name" value="TNASE_3"/>
    <property type="match status" value="4"/>
</dbReference>
<evidence type="ECO:0000256" key="3">
    <source>
        <dbReference type="PROSITE-ProRule" id="PRU10141"/>
    </source>
</evidence>
<dbReference type="GO" id="GO:0005524">
    <property type="term" value="F:ATP binding"/>
    <property type="evidence" value="ECO:0007669"/>
    <property type="project" value="UniProtKB-UniRule"/>
</dbReference>
<dbReference type="InterPro" id="IPR003890">
    <property type="entry name" value="MIF4G-like_typ-3"/>
</dbReference>
<dbReference type="Gene3D" id="2.30.30.140">
    <property type="match status" value="1"/>
</dbReference>
<keyword evidence="3" id="KW-0547">Nucleotide-binding</keyword>
<evidence type="ECO:0000313" key="9">
    <source>
        <dbReference type="Proteomes" id="UP000775547"/>
    </source>
</evidence>
<evidence type="ECO:0000256" key="2">
    <source>
        <dbReference type="ARBA" id="ARBA00022490"/>
    </source>
</evidence>
<feature type="compositionally biased region" description="Acidic residues" evidence="4">
    <location>
        <begin position="940"/>
        <end position="951"/>
    </location>
</feature>
<feature type="domain" description="Tudor" evidence="6">
    <location>
        <begin position="2219"/>
        <end position="2279"/>
    </location>
</feature>
<gene>
    <name evidence="8" type="ORF">DXG03_003134</name>
</gene>